<dbReference type="RefSeq" id="WP_306745848.1">
    <property type="nucleotide sequence ID" value="NZ_NSDM01000004.1"/>
</dbReference>
<dbReference type="InterPro" id="IPR014782">
    <property type="entry name" value="Peptidase_M1_dom"/>
</dbReference>
<dbReference type="Pfam" id="PF01433">
    <property type="entry name" value="Peptidase_M1"/>
    <property type="match status" value="1"/>
</dbReference>
<dbReference type="SUPFAM" id="SSF63737">
    <property type="entry name" value="Leukotriene A4 hydrolase N-terminal domain"/>
    <property type="match status" value="1"/>
</dbReference>
<evidence type="ECO:0000259" key="1">
    <source>
        <dbReference type="Pfam" id="PF01433"/>
    </source>
</evidence>
<reference evidence="2 3" key="1">
    <citation type="submission" date="2017-06" db="EMBL/GenBank/DDBJ databases">
        <title>Cultured bacterium strain Saccharothrix yanglingensis Hhs.015.</title>
        <authorList>
            <person name="Xia Y."/>
        </authorList>
    </citation>
    <scope>NUCLEOTIDE SEQUENCE [LARGE SCALE GENOMIC DNA]</scope>
    <source>
        <strain evidence="2 3">Hhs.015</strain>
    </source>
</reference>
<proteinExistence type="predicted"/>
<comment type="caution">
    <text evidence="2">The sequence shown here is derived from an EMBL/GenBank/DDBJ whole genome shotgun (WGS) entry which is preliminary data.</text>
</comment>
<dbReference type="Gene3D" id="1.10.390.10">
    <property type="entry name" value="Neutral Protease Domain 2"/>
    <property type="match status" value="1"/>
</dbReference>
<keyword evidence="2" id="KW-0378">Hydrolase</keyword>
<keyword evidence="2" id="KW-0645">Protease</keyword>
<dbReference type="InterPro" id="IPR027268">
    <property type="entry name" value="Peptidase_M4/M1_CTD_sf"/>
</dbReference>
<name>A0ABU0X2C4_9PSEU</name>
<evidence type="ECO:0000313" key="3">
    <source>
        <dbReference type="Proteomes" id="UP001225605"/>
    </source>
</evidence>
<dbReference type="EMBL" id="NSDM01000004">
    <property type="protein sequence ID" value="MDQ2584704.1"/>
    <property type="molecule type" value="Genomic_DNA"/>
</dbReference>
<keyword evidence="2" id="KW-0031">Aminopeptidase</keyword>
<accession>A0ABU0X2C4</accession>
<dbReference type="SUPFAM" id="SSF55486">
    <property type="entry name" value="Metalloproteases ('zincins'), catalytic domain"/>
    <property type="match status" value="1"/>
</dbReference>
<dbReference type="Gene3D" id="2.60.40.1730">
    <property type="entry name" value="tricorn interacting facor f3 domain"/>
    <property type="match status" value="1"/>
</dbReference>
<sequence>MFSVDSYALTWHLDPAGPEVRGRTTVRFRGGRDYVDLAAAEVLSATLNGRPVRCDAPLTDLGPANVLEVDALFPFSDRGFRRVTDPVDGCVYLYASSYPNAAPRTMCCFDDQRLRAPVTLTVTAPPSWTCLANAPLRDRAGAVRVFEPTHPIPPLVVTAAAGPFAAVTPSVHVPASRAAVDGAVVTELLARAVQFFEDLLVPYPYPKCEAVFVHEFPSLAMSSPGLVLFDQVVLDRLDVPRYAMTVVSHEVAHAWVGNLVSTSSWLVEGLAVYLSRLFVERFLPGGRPWDDLPGEPLPDRPYAPHLDRVLAVEARVGRPALLSGLRSLLGEFAHGHATPAEFEARCAA</sequence>
<dbReference type="PANTHER" id="PTHR11533:SF174">
    <property type="entry name" value="PUROMYCIN-SENSITIVE AMINOPEPTIDASE-RELATED"/>
    <property type="match status" value="1"/>
</dbReference>
<dbReference type="InterPro" id="IPR050344">
    <property type="entry name" value="Peptidase_M1_aminopeptidases"/>
</dbReference>
<organism evidence="2 3">
    <name type="scientific">Saccharothrix yanglingensis</name>
    <dbReference type="NCBI Taxonomy" id="659496"/>
    <lineage>
        <taxon>Bacteria</taxon>
        <taxon>Bacillati</taxon>
        <taxon>Actinomycetota</taxon>
        <taxon>Actinomycetes</taxon>
        <taxon>Pseudonocardiales</taxon>
        <taxon>Pseudonocardiaceae</taxon>
        <taxon>Saccharothrix</taxon>
    </lineage>
</organism>
<protein>
    <submittedName>
        <fullName evidence="2">Aminopeptidase</fullName>
    </submittedName>
</protein>
<dbReference type="InterPro" id="IPR042097">
    <property type="entry name" value="Aminopeptidase_N-like_N_sf"/>
</dbReference>
<dbReference type="Proteomes" id="UP001225605">
    <property type="component" value="Unassembled WGS sequence"/>
</dbReference>
<feature type="domain" description="Peptidase M1 membrane alanine aminopeptidase" evidence="1">
    <location>
        <begin position="189"/>
        <end position="289"/>
    </location>
</feature>
<keyword evidence="3" id="KW-1185">Reference proteome</keyword>
<gene>
    <name evidence="2" type="ORF">CKY47_12100</name>
</gene>
<dbReference type="PANTHER" id="PTHR11533">
    <property type="entry name" value="PROTEASE M1 ZINC METALLOPROTEASE"/>
    <property type="match status" value="1"/>
</dbReference>
<dbReference type="GO" id="GO:0004177">
    <property type="term" value="F:aminopeptidase activity"/>
    <property type="evidence" value="ECO:0007669"/>
    <property type="project" value="UniProtKB-KW"/>
</dbReference>
<evidence type="ECO:0000313" key="2">
    <source>
        <dbReference type="EMBL" id="MDQ2584704.1"/>
    </source>
</evidence>